<dbReference type="Proteomes" id="UP000633136">
    <property type="component" value="Unassembled WGS sequence"/>
</dbReference>
<accession>A0A917ASY3</accession>
<sequence>MSSHSPQHRQEISNRSDAPLHSAVCLLFDAVLVIIFAMLGNRSHDSGLSLAEVASTAGPFLGGLVLSWFLAFSWGNPSRIWPNGVFVVIGTVVLGMALRVIFTDGGVELSFVLVATGVLAVFLLGRRVLTGLFRRGSPAA</sequence>
<keyword evidence="3" id="KW-1185">Reference proteome</keyword>
<comment type="caution">
    <text evidence="2">The sequence shown here is derived from an EMBL/GenBank/DDBJ whole genome shotgun (WGS) entry which is preliminary data.</text>
</comment>
<dbReference type="InterPro" id="IPR021414">
    <property type="entry name" value="DUF3054"/>
</dbReference>
<keyword evidence="1" id="KW-0812">Transmembrane</keyword>
<organism evidence="2 3">
    <name type="scientific">Nesterenkonia cremea</name>
    <dbReference type="NCBI Taxonomy" id="1882340"/>
    <lineage>
        <taxon>Bacteria</taxon>
        <taxon>Bacillati</taxon>
        <taxon>Actinomycetota</taxon>
        <taxon>Actinomycetes</taxon>
        <taxon>Micrococcales</taxon>
        <taxon>Micrococcaceae</taxon>
        <taxon>Nesterenkonia</taxon>
    </lineage>
</organism>
<feature type="transmembrane region" description="Helical" evidence="1">
    <location>
        <begin position="20"/>
        <end position="41"/>
    </location>
</feature>
<dbReference type="Pfam" id="PF11255">
    <property type="entry name" value="DUF3054"/>
    <property type="match status" value="1"/>
</dbReference>
<evidence type="ECO:0000256" key="1">
    <source>
        <dbReference type="SAM" id="Phobius"/>
    </source>
</evidence>
<reference evidence="2" key="2">
    <citation type="submission" date="2020-09" db="EMBL/GenBank/DDBJ databases">
        <authorList>
            <person name="Sun Q."/>
            <person name="Zhou Y."/>
        </authorList>
    </citation>
    <scope>NUCLEOTIDE SEQUENCE</scope>
    <source>
        <strain evidence="2">CGMCC 1.15388</strain>
    </source>
</reference>
<gene>
    <name evidence="2" type="ORF">GCM10011401_19150</name>
</gene>
<dbReference type="AlphaFoldDB" id="A0A917ASY3"/>
<protein>
    <recommendedName>
        <fullName evidence="4">DUF3054 domain-containing protein</fullName>
    </recommendedName>
</protein>
<feature type="transmembrane region" description="Helical" evidence="1">
    <location>
        <begin position="84"/>
        <end position="102"/>
    </location>
</feature>
<evidence type="ECO:0008006" key="4">
    <source>
        <dbReference type="Google" id="ProtNLM"/>
    </source>
</evidence>
<keyword evidence="1" id="KW-1133">Transmembrane helix</keyword>
<keyword evidence="1" id="KW-0472">Membrane</keyword>
<evidence type="ECO:0000313" key="3">
    <source>
        <dbReference type="Proteomes" id="UP000633136"/>
    </source>
</evidence>
<dbReference type="RefSeq" id="WP_188685114.1">
    <property type="nucleotide sequence ID" value="NZ_BMIS01000008.1"/>
</dbReference>
<feature type="transmembrane region" description="Helical" evidence="1">
    <location>
        <begin position="53"/>
        <end position="72"/>
    </location>
</feature>
<proteinExistence type="predicted"/>
<evidence type="ECO:0000313" key="2">
    <source>
        <dbReference type="EMBL" id="GGE72325.1"/>
    </source>
</evidence>
<feature type="transmembrane region" description="Helical" evidence="1">
    <location>
        <begin position="108"/>
        <end position="125"/>
    </location>
</feature>
<reference evidence="2" key="1">
    <citation type="journal article" date="2014" name="Int. J. Syst. Evol. Microbiol.">
        <title>Complete genome sequence of Corynebacterium casei LMG S-19264T (=DSM 44701T), isolated from a smear-ripened cheese.</title>
        <authorList>
            <consortium name="US DOE Joint Genome Institute (JGI-PGF)"/>
            <person name="Walter F."/>
            <person name="Albersmeier A."/>
            <person name="Kalinowski J."/>
            <person name="Ruckert C."/>
        </authorList>
    </citation>
    <scope>NUCLEOTIDE SEQUENCE</scope>
    <source>
        <strain evidence="2">CGMCC 1.15388</strain>
    </source>
</reference>
<name>A0A917ASY3_9MICC</name>
<dbReference type="EMBL" id="BMIS01000008">
    <property type="protein sequence ID" value="GGE72325.1"/>
    <property type="molecule type" value="Genomic_DNA"/>
</dbReference>